<dbReference type="PANTHER" id="PTHR10366">
    <property type="entry name" value="NAD DEPENDENT EPIMERASE/DEHYDRATASE"/>
    <property type="match status" value="1"/>
</dbReference>
<gene>
    <name evidence="4" type="ORF">LTR36_004664</name>
</gene>
<dbReference type="GO" id="GO:0016616">
    <property type="term" value="F:oxidoreductase activity, acting on the CH-OH group of donors, NAD or NADP as acceptor"/>
    <property type="evidence" value="ECO:0007669"/>
    <property type="project" value="TreeGrafter"/>
</dbReference>
<reference evidence="4 5" key="1">
    <citation type="submission" date="2021-11" db="EMBL/GenBank/DDBJ databases">
        <title>Black yeast isolated from Biological Soil Crust.</title>
        <authorList>
            <person name="Kurbessoian T."/>
        </authorList>
    </citation>
    <scope>NUCLEOTIDE SEQUENCE [LARGE SCALE GENOMIC DNA]</scope>
    <source>
        <strain evidence="4 5">CCFEE 5522</strain>
    </source>
</reference>
<evidence type="ECO:0000256" key="2">
    <source>
        <dbReference type="ARBA" id="ARBA00023445"/>
    </source>
</evidence>
<keyword evidence="5" id="KW-1185">Reference proteome</keyword>
<feature type="domain" description="NAD-dependent epimerase/dehydratase" evidence="3">
    <location>
        <begin position="10"/>
        <end position="257"/>
    </location>
</feature>
<evidence type="ECO:0000313" key="5">
    <source>
        <dbReference type="Proteomes" id="UP001324427"/>
    </source>
</evidence>
<dbReference type="Pfam" id="PF01370">
    <property type="entry name" value="Epimerase"/>
    <property type="match status" value="1"/>
</dbReference>
<name>A0AAV9JHA7_9PEZI</name>
<protein>
    <recommendedName>
        <fullName evidence="3">NAD-dependent epimerase/dehydratase domain-containing protein</fullName>
    </recommendedName>
</protein>
<dbReference type="Proteomes" id="UP001324427">
    <property type="component" value="Unassembled WGS sequence"/>
</dbReference>
<dbReference type="AlphaFoldDB" id="A0AAV9JHA7"/>
<dbReference type="PANTHER" id="PTHR10366:SF562">
    <property type="entry name" value="ALDEHYDE REDUCTASE II (AFU_ORTHOLOGUE AFUA_1G11360)"/>
    <property type="match status" value="1"/>
</dbReference>
<dbReference type="FunFam" id="3.40.50.720:FF:000426">
    <property type="entry name" value="Aldehyde reductase 2"/>
    <property type="match status" value="1"/>
</dbReference>
<sequence length="333" mass="36228">MSTIPKGSTVLITGVNGFIASHVADEFLAAGYDVRGTARSMAKADWLYERFDKTYGKGKFECVEVADMVHEGAFDEAVKGVSGICHLASVLSFSSNPDEVIPPTVKGTLNILTSASKEPSVKSVVYTSSSTAALLPQPNKEIKVTKDTWDDAAVEAAYQPNPDAFTVYGASKTEAERAVWKAFKETKPPFQVATVLPNANFGTILQPGGENSSSTGSWVVKLWNGDASILDFPPQWFVDVRDTAKLHVAALIDPSANGQRIFAFAEPYSWNKLLAILRKQNPDRQFLEDKEGEGEDLCQIPNEDAEALLQKHYGHGWTPLEESLRANTATLKA</sequence>
<proteinExistence type="inferred from homology"/>
<dbReference type="InterPro" id="IPR050425">
    <property type="entry name" value="NAD(P)_dehydrat-like"/>
</dbReference>
<dbReference type="EMBL" id="JAVFHQ010000028">
    <property type="protein sequence ID" value="KAK4543890.1"/>
    <property type="molecule type" value="Genomic_DNA"/>
</dbReference>
<evidence type="ECO:0000313" key="4">
    <source>
        <dbReference type="EMBL" id="KAK4543890.1"/>
    </source>
</evidence>
<keyword evidence="1" id="KW-0560">Oxidoreductase</keyword>
<comment type="similarity">
    <text evidence="2">Belongs to the NAD(P)-dependent epimerase/dehydratase family. Dihydroflavonol-4-reductase subfamily.</text>
</comment>
<dbReference type="InterPro" id="IPR036291">
    <property type="entry name" value="NAD(P)-bd_dom_sf"/>
</dbReference>
<accession>A0AAV9JHA7</accession>
<dbReference type="SUPFAM" id="SSF51735">
    <property type="entry name" value="NAD(P)-binding Rossmann-fold domains"/>
    <property type="match status" value="1"/>
</dbReference>
<evidence type="ECO:0000259" key="3">
    <source>
        <dbReference type="Pfam" id="PF01370"/>
    </source>
</evidence>
<comment type="caution">
    <text evidence="4">The sequence shown here is derived from an EMBL/GenBank/DDBJ whole genome shotgun (WGS) entry which is preliminary data.</text>
</comment>
<evidence type="ECO:0000256" key="1">
    <source>
        <dbReference type="ARBA" id="ARBA00023002"/>
    </source>
</evidence>
<dbReference type="Gene3D" id="3.40.50.720">
    <property type="entry name" value="NAD(P)-binding Rossmann-like Domain"/>
    <property type="match status" value="1"/>
</dbReference>
<dbReference type="InterPro" id="IPR001509">
    <property type="entry name" value="Epimerase_deHydtase"/>
</dbReference>
<organism evidence="4 5">
    <name type="scientific">Oleoguttula mirabilis</name>
    <dbReference type="NCBI Taxonomy" id="1507867"/>
    <lineage>
        <taxon>Eukaryota</taxon>
        <taxon>Fungi</taxon>
        <taxon>Dikarya</taxon>
        <taxon>Ascomycota</taxon>
        <taxon>Pezizomycotina</taxon>
        <taxon>Dothideomycetes</taxon>
        <taxon>Dothideomycetidae</taxon>
        <taxon>Mycosphaerellales</taxon>
        <taxon>Teratosphaeriaceae</taxon>
        <taxon>Oleoguttula</taxon>
    </lineage>
</organism>